<gene>
    <name evidence="9" type="ORF">MGR_2763</name>
</gene>
<dbReference type="SUPFAM" id="SSF46626">
    <property type="entry name" value="Cytochrome c"/>
    <property type="match status" value="2"/>
</dbReference>
<reference evidence="9" key="1">
    <citation type="journal article" date="2007" name="J. Bacteriol.">
        <title>Comparative genome analysis of four magnetotactic bacteria reveals a complex set of group-specific genes implicated in magnetosome biomineralization and function.</title>
        <authorList>
            <person name="Richter M."/>
            <person name="Kube M."/>
            <person name="Bazylinski D.A."/>
            <person name="Lombardot T."/>
            <person name="Gloeckner F.O."/>
            <person name="Reinhardt R."/>
            <person name="Schueler D."/>
        </authorList>
    </citation>
    <scope>NUCLEOTIDE SEQUENCE</scope>
    <source>
        <strain evidence="9">MSR-1</strain>
    </source>
</reference>
<evidence type="ECO:0000313" key="9">
    <source>
        <dbReference type="EMBL" id="CAM74905.1"/>
    </source>
</evidence>
<dbReference type="InterPro" id="IPR050597">
    <property type="entry name" value="Cytochrome_c_Oxidase_Subunit"/>
</dbReference>
<keyword evidence="2 6" id="KW-0349">Heme</keyword>
<keyword evidence="5 6" id="KW-0408">Iron</keyword>
<name>A4TW98_9PROT</name>
<evidence type="ECO:0000256" key="2">
    <source>
        <dbReference type="ARBA" id="ARBA00022617"/>
    </source>
</evidence>
<dbReference type="InterPro" id="IPR009056">
    <property type="entry name" value="Cyt_c-like_dom"/>
</dbReference>
<accession>A4TW98</accession>
<dbReference type="PANTHER" id="PTHR33751">
    <property type="entry name" value="CBB3-TYPE CYTOCHROME C OXIDASE SUBUNIT FIXP"/>
    <property type="match status" value="1"/>
</dbReference>
<dbReference type="GO" id="GO:0020037">
    <property type="term" value="F:heme binding"/>
    <property type="evidence" value="ECO:0007669"/>
    <property type="project" value="InterPro"/>
</dbReference>
<dbReference type="EMBL" id="CU459003">
    <property type="protein sequence ID" value="CAM74905.1"/>
    <property type="molecule type" value="Genomic_DNA"/>
</dbReference>
<dbReference type="InterPro" id="IPR036909">
    <property type="entry name" value="Cyt_c-like_dom_sf"/>
</dbReference>
<keyword evidence="4" id="KW-0249">Electron transport</keyword>
<keyword evidence="1" id="KW-0813">Transport</keyword>
<evidence type="ECO:0000256" key="1">
    <source>
        <dbReference type="ARBA" id="ARBA00022448"/>
    </source>
</evidence>
<feature type="signal peptide" evidence="7">
    <location>
        <begin position="1"/>
        <end position="21"/>
    </location>
</feature>
<feature type="chain" id="PRO_5002672801" evidence="7">
    <location>
        <begin position="22"/>
        <end position="255"/>
    </location>
</feature>
<evidence type="ECO:0000256" key="4">
    <source>
        <dbReference type="ARBA" id="ARBA00022982"/>
    </source>
</evidence>
<proteinExistence type="predicted"/>
<feature type="domain" description="Cytochrome c" evidence="8">
    <location>
        <begin position="156"/>
        <end position="238"/>
    </location>
</feature>
<evidence type="ECO:0000256" key="6">
    <source>
        <dbReference type="PROSITE-ProRule" id="PRU00433"/>
    </source>
</evidence>
<dbReference type="PROSITE" id="PS51007">
    <property type="entry name" value="CYTC"/>
    <property type="match status" value="2"/>
</dbReference>
<dbReference type="AlphaFoldDB" id="A4TW98"/>
<dbReference type="Pfam" id="PF00034">
    <property type="entry name" value="Cytochrom_C"/>
    <property type="match status" value="2"/>
</dbReference>
<dbReference type="Gene3D" id="1.10.760.10">
    <property type="entry name" value="Cytochrome c-like domain"/>
    <property type="match status" value="2"/>
</dbReference>
<feature type="domain" description="Cytochrome c" evidence="8">
    <location>
        <begin position="63"/>
        <end position="145"/>
    </location>
</feature>
<evidence type="ECO:0000256" key="5">
    <source>
        <dbReference type="ARBA" id="ARBA00023004"/>
    </source>
</evidence>
<dbReference type="GO" id="GO:0046872">
    <property type="term" value="F:metal ion binding"/>
    <property type="evidence" value="ECO:0007669"/>
    <property type="project" value="UniProtKB-KW"/>
</dbReference>
<organism evidence="9">
    <name type="scientific">Magnetospirillum gryphiswaldense</name>
    <dbReference type="NCBI Taxonomy" id="55518"/>
    <lineage>
        <taxon>Bacteria</taxon>
        <taxon>Pseudomonadati</taxon>
        <taxon>Pseudomonadota</taxon>
        <taxon>Alphaproteobacteria</taxon>
        <taxon>Rhodospirillales</taxon>
        <taxon>Rhodospirillaceae</taxon>
        <taxon>Magnetospirillum</taxon>
    </lineage>
</organism>
<evidence type="ECO:0000256" key="7">
    <source>
        <dbReference type="SAM" id="SignalP"/>
    </source>
</evidence>
<dbReference type="GO" id="GO:0009055">
    <property type="term" value="F:electron transfer activity"/>
    <property type="evidence" value="ECO:0007669"/>
    <property type="project" value="InterPro"/>
</dbReference>
<dbReference type="PANTHER" id="PTHR33751:SF9">
    <property type="entry name" value="CYTOCHROME C4"/>
    <property type="match status" value="1"/>
</dbReference>
<keyword evidence="7" id="KW-0732">Signal</keyword>
<evidence type="ECO:0000259" key="8">
    <source>
        <dbReference type="PROSITE" id="PS51007"/>
    </source>
</evidence>
<keyword evidence="3 6" id="KW-0479">Metal-binding</keyword>
<evidence type="ECO:0000256" key="3">
    <source>
        <dbReference type="ARBA" id="ARBA00022723"/>
    </source>
</evidence>
<dbReference type="RefSeq" id="WP_106001600.1">
    <property type="nucleotide sequence ID" value="NZ_CP027527.1"/>
</dbReference>
<sequence length="255" mass="28455">MKTIFKVVALTLVATAAIGTATIDQSWAAGAKDKPAQGKLLGDKDYQWNANGGEKDEAEHLKPDLKNGRDVYEVCAACHLPEGWGQTDGTFPQLAGQHPKVIIKQLADIRALNRDNPTMYPFALPDQIGGPQAIADVAAYIQKLKMNPEPGVGDGKDLEHGKKLYKDNCVRCHGEHGEGNNDKYYPRLEGQHYNYLIRQYQWIKEGKRRNANPDMVQQIKTFTDRDTKAVLDYVSRIKPPANLIGTKGWQNPDFQ</sequence>
<protein>
    <submittedName>
        <fullName evidence="9">Cytochrome c553</fullName>
    </submittedName>
</protein>